<accession>A0A1Y3UHW0</accession>
<dbReference type="Proteomes" id="UP000195455">
    <property type="component" value="Unassembled WGS sequence"/>
</dbReference>
<name>A0A1Y3UHW0_9FIRM</name>
<evidence type="ECO:0000256" key="1">
    <source>
        <dbReference type="SAM" id="Phobius"/>
    </source>
</evidence>
<organism evidence="2 3">
    <name type="scientific">Anaerotignum lactatifermentans</name>
    <dbReference type="NCBI Taxonomy" id="160404"/>
    <lineage>
        <taxon>Bacteria</taxon>
        <taxon>Bacillati</taxon>
        <taxon>Bacillota</taxon>
        <taxon>Clostridia</taxon>
        <taxon>Lachnospirales</taxon>
        <taxon>Anaerotignaceae</taxon>
        <taxon>Anaerotignum</taxon>
    </lineage>
</organism>
<sequence length="79" mass="8759">MKIFVFGGEGQMEGFLVLAGQLFLIVCIQSVLEVAAADRFQNHLQKVISLAAYLAALVLVLRFMDGYLLDMLQRLARGL</sequence>
<keyword evidence="1" id="KW-0812">Transmembrane</keyword>
<comment type="caution">
    <text evidence="2">The sequence shown here is derived from an EMBL/GenBank/DDBJ whole genome shotgun (WGS) entry which is preliminary data.</text>
</comment>
<protein>
    <submittedName>
        <fullName evidence="2">Uncharacterized protein</fullName>
    </submittedName>
</protein>
<dbReference type="AlphaFoldDB" id="A0A1Y3UHW0"/>
<evidence type="ECO:0000313" key="2">
    <source>
        <dbReference type="EMBL" id="OUN44970.1"/>
    </source>
</evidence>
<gene>
    <name evidence="2" type="ORF">B5G26_04865</name>
</gene>
<feature type="transmembrane region" description="Helical" evidence="1">
    <location>
        <begin position="47"/>
        <end position="64"/>
    </location>
</feature>
<reference evidence="3" key="1">
    <citation type="submission" date="2017-04" db="EMBL/GenBank/DDBJ databases">
        <title>Function of individual gut microbiota members based on whole genome sequencing of pure cultures obtained from chicken caecum.</title>
        <authorList>
            <person name="Medvecky M."/>
            <person name="Cejkova D."/>
            <person name="Polansky O."/>
            <person name="Karasova D."/>
            <person name="Kubasova T."/>
            <person name="Cizek A."/>
            <person name="Rychlik I."/>
        </authorList>
    </citation>
    <scope>NUCLEOTIDE SEQUENCE [LARGE SCALE GENOMIC DNA]</scope>
    <source>
        <strain evidence="3">An75</strain>
    </source>
</reference>
<keyword evidence="1" id="KW-1133">Transmembrane helix</keyword>
<dbReference type="EMBL" id="NFHM01000004">
    <property type="protein sequence ID" value="OUN44970.1"/>
    <property type="molecule type" value="Genomic_DNA"/>
</dbReference>
<keyword evidence="1" id="KW-0472">Membrane</keyword>
<proteinExistence type="predicted"/>
<feature type="transmembrane region" description="Helical" evidence="1">
    <location>
        <begin position="15"/>
        <end position="35"/>
    </location>
</feature>
<evidence type="ECO:0000313" key="3">
    <source>
        <dbReference type="Proteomes" id="UP000195455"/>
    </source>
</evidence>